<proteinExistence type="predicted"/>
<protein>
    <submittedName>
        <fullName evidence="2">Uncharacterized protein</fullName>
    </submittedName>
</protein>
<feature type="compositionally biased region" description="Basic and acidic residues" evidence="1">
    <location>
        <begin position="278"/>
        <end position="289"/>
    </location>
</feature>
<sequence length="314" mass="34359">MPNTRVRPNPFSGAYMGITRCFCGDLTVEDHDFCFCSPECARADAMAALGGEDSHYRKVVRKAYVSCGALAPAIYRRKAEEKPSIAKHVPAIPRPDNPAHQPNKQNMGSQNDVSAKKEKVFPTLAQVTTAVLARKAKQGGEAVVETSVKTPQVAVKISIDALPVPSPPPNQRTRLGLDRGAHKSPLTQLHGAPQQIMPLKVDDKTVALRSQPSILPPVTGERGRENGDDAPLPRKLDRRAEKRPMSPRPQQPVLPNTTAAIRPPDSLRHSASFTGRSPAEHCDRVSEEGESLKELFDQLEDIRTWIEGWDGTPD</sequence>
<accession>A0A9P7A352</accession>
<dbReference type="OrthoDB" id="3270792at2759"/>
<comment type="caution">
    <text evidence="2">The sequence shown here is derived from an EMBL/GenBank/DDBJ whole genome shotgun (WGS) entry which is preliminary data.</text>
</comment>
<feature type="region of interest" description="Disordered" evidence="1">
    <location>
        <begin position="82"/>
        <end position="113"/>
    </location>
</feature>
<evidence type="ECO:0000313" key="2">
    <source>
        <dbReference type="EMBL" id="KAG1780551.1"/>
    </source>
</evidence>
<keyword evidence="3" id="KW-1185">Reference proteome</keyword>
<gene>
    <name evidence="2" type="ORF">EV702DRAFT_1194024</name>
</gene>
<dbReference type="Proteomes" id="UP000714275">
    <property type="component" value="Unassembled WGS sequence"/>
</dbReference>
<reference evidence="2" key="1">
    <citation type="journal article" date="2020" name="New Phytol.">
        <title>Comparative genomics reveals dynamic genome evolution in host specialist ectomycorrhizal fungi.</title>
        <authorList>
            <person name="Lofgren L.A."/>
            <person name="Nguyen N.H."/>
            <person name="Vilgalys R."/>
            <person name="Ruytinx J."/>
            <person name="Liao H.L."/>
            <person name="Branco S."/>
            <person name="Kuo A."/>
            <person name="LaButti K."/>
            <person name="Lipzen A."/>
            <person name="Andreopoulos W."/>
            <person name="Pangilinan J."/>
            <person name="Riley R."/>
            <person name="Hundley H."/>
            <person name="Na H."/>
            <person name="Barry K."/>
            <person name="Grigoriev I.V."/>
            <person name="Stajich J.E."/>
            <person name="Kennedy P.G."/>
        </authorList>
    </citation>
    <scope>NUCLEOTIDE SEQUENCE</scope>
    <source>
        <strain evidence="2">DOB743</strain>
    </source>
</reference>
<organism evidence="2 3">
    <name type="scientific">Suillus placidus</name>
    <dbReference type="NCBI Taxonomy" id="48579"/>
    <lineage>
        <taxon>Eukaryota</taxon>
        <taxon>Fungi</taxon>
        <taxon>Dikarya</taxon>
        <taxon>Basidiomycota</taxon>
        <taxon>Agaricomycotina</taxon>
        <taxon>Agaricomycetes</taxon>
        <taxon>Agaricomycetidae</taxon>
        <taxon>Boletales</taxon>
        <taxon>Suillineae</taxon>
        <taxon>Suillaceae</taxon>
        <taxon>Suillus</taxon>
    </lineage>
</organism>
<evidence type="ECO:0000256" key="1">
    <source>
        <dbReference type="SAM" id="MobiDB-lite"/>
    </source>
</evidence>
<evidence type="ECO:0000313" key="3">
    <source>
        <dbReference type="Proteomes" id="UP000714275"/>
    </source>
</evidence>
<feature type="compositionally biased region" description="Polar residues" evidence="1">
    <location>
        <begin position="100"/>
        <end position="113"/>
    </location>
</feature>
<name>A0A9P7A352_9AGAM</name>
<dbReference type="AlphaFoldDB" id="A0A9P7A352"/>
<feature type="compositionally biased region" description="Basic and acidic residues" evidence="1">
    <location>
        <begin position="221"/>
        <end position="244"/>
    </location>
</feature>
<feature type="region of interest" description="Disordered" evidence="1">
    <location>
        <begin position="211"/>
        <end position="289"/>
    </location>
</feature>
<dbReference type="EMBL" id="JABBWD010000008">
    <property type="protein sequence ID" value="KAG1780551.1"/>
    <property type="molecule type" value="Genomic_DNA"/>
</dbReference>